<feature type="transmembrane region" description="Helical" evidence="1">
    <location>
        <begin position="55"/>
        <end position="72"/>
    </location>
</feature>
<accession>A0A068QL30</accession>
<keyword evidence="1" id="KW-0472">Membrane</keyword>
<evidence type="ECO:0000313" key="3">
    <source>
        <dbReference type="Proteomes" id="UP000114278"/>
    </source>
</evidence>
<proteinExistence type="predicted"/>
<keyword evidence="3" id="KW-1185">Reference proteome</keyword>
<name>A0A068QL30_9VIRU</name>
<dbReference type="KEGG" id="vg:19738780"/>
<dbReference type="EMBL" id="HF920637">
    <property type="protein sequence ID" value="CCV02568.1"/>
    <property type="molecule type" value="Genomic_DNA"/>
</dbReference>
<keyword evidence="1" id="KW-1133">Transmembrane helix</keyword>
<sequence length="171" mass="19072">MLSLVCCLIFLFPCFLLTFNKFCFKPFNFKTLKLVHSNFTEVAVKSYFVISNKEMIIAILLIGVSIALLWLMTQDDPPAPPPVTPVNISFPSYSQNPRDYLYGWENYPRGPAWAFGDRVPYASAERALGGHFGGGVYSPRDPILESKLGGVRHFSTEFSPRADGSGGDGHW</sequence>
<dbReference type="GeneID" id="19738780"/>
<keyword evidence="1" id="KW-0812">Transmembrane</keyword>
<dbReference type="OrthoDB" id="36109at10239"/>
<dbReference type="Proteomes" id="UP000114278">
    <property type="component" value="Segment"/>
</dbReference>
<reference evidence="2 3" key="1">
    <citation type="journal article" date="2014" name="J. Gen. Virol.">
        <title>Genome sequence of a crustacean iridovirus, IIV31, isolated from the pill bug, Armadillidium vulgare.</title>
        <authorList>
            <person name="Piegu B."/>
            <person name="Guizard S."/>
            <person name="Yeping T."/>
            <person name="Cruaud C."/>
            <person name="Asgari S."/>
            <person name="Bideshi D.K."/>
            <person name="Federici B.A."/>
            <person name="Bigot Y."/>
        </authorList>
    </citation>
    <scope>NUCLEOTIDE SEQUENCE [LARGE SCALE GENOMIC DNA]</scope>
</reference>
<dbReference type="RefSeq" id="YP_009046810.1">
    <property type="nucleotide sequence ID" value="NC_024451.1"/>
</dbReference>
<evidence type="ECO:0000256" key="1">
    <source>
        <dbReference type="SAM" id="Phobius"/>
    </source>
</evidence>
<evidence type="ECO:0000313" key="2">
    <source>
        <dbReference type="EMBL" id="CCV02568.1"/>
    </source>
</evidence>
<gene>
    <name evidence="2" type="primary">196L</name>
    <name evidence="2" type="ORF">IIV31_196L</name>
</gene>
<protein>
    <submittedName>
        <fullName evidence="2">Uncharacterized protein</fullName>
    </submittedName>
</protein>
<organism evidence="2 3">
    <name type="scientific">Armadillidium vulgare iridescent virus</name>
    <dbReference type="NCBI Taxonomy" id="72201"/>
    <lineage>
        <taxon>Viruses</taxon>
        <taxon>Varidnaviria</taxon>
        <taxon>Bamfordvirae</taxon>
        <taxon>Nucleocytoviricota</taxon>
        <taxon>Megaviricetes</taxon>
        <taxon>Pimascovirales</taxon>
        <taxon>Pimascovirales incertae sedis</taxon>
        <taxon>Iridoviridae</taxon>
        <taxon>Betairidovirinae</taxon>
        <taxon>Iridovirus</taxon>
        <taxon>Iridovirus armadillidium1</taxon>
        <taxon>Invertebrate iridescent virus 31</taxon>
    </lineage>
</organism>